<comment type="subcellular location">
    <subcellularLocation>
        <location evidence="1 9">Cell membrane</location>
        <topology evidence="1 9">Multi-pass membrane protein</topology>
    </subcellularLocation>
</comment>
<dbReference type="PROSITE" id="PS51012">
    <property type="entry name" value="ABC_TM2"/>
    <property type="match status" value="1"/>
</dbReference>
<reference evidence="11 12" key="1">
    <citation type="submission" date="2019-11" db="EMBL/GenBank/DDBJ databases">
        <title>Complete genome sequence of Corynebacterium kalinowskii 1959, a novel Corynebacterium species isolated from soil of a small paddock in Vilsendorf, Germany.</title>
        <authorList>
            <person name="Schaffert L."/>
            <person name="Ruwe M."/>
            <person name="Milse J."/>
            <person name="Hanuschka K."/>
            <person name="Ortseifen V."/>
            <person name="Droste J."/>
            <person name="Brandt D."/>
            <person name="Schlueter L."/>
            <person name="Kutter Y."/>
            <person name="Vinke S."/>
            <person name="Viehoefer P."/>
            <person name="Jacob L."/>
            <person name="Luebke N.-C."/>
            <person name="Schulte-Berndt E."/>
            <person name="Hain C."/>
            <person name="Linder M."/>
            <person name="Schmidt P."/>
            <person name="Wollenschlaeger L."/>
            <person name="Luttermann T."/>
            <person name="Thieme E."/>
            <person name="Hassa J."/>
            <person name="Haak M."/>
            <person name="Wittchen M."/>
            <person name="Mentz A."/>
            <person name="Persicke M."/>
            <person name="Busche T."/>
            <person name="Ruckert C."/>
        </authorList>
    </citation>
    <scope>NUCLEOTIDE SEQUENCE [LARGE SCALE GENOMIC DNA]</scope>
    <source>
        <strain evidence="11 12">2039</strain>
    </source>
</reference>
<evidence type="ECO:0000256" key="2">
    <source>
        <dbReference type="ARBA" id="ARBA00007783"/>
    </source>
</evidence>
<keyword evidence="8" id="KW-0046">Antibiotic resistance</keyword>
<evidence type="ECO:0000313" key="12">
    <source>
        <dbReference type="Proteomes" id="UP000424462"/>
    </source>
</evidence>
<comment type="similarity">
    <text evidence="2 9">Belongs to the ABC-2 integral membrane protein family.</text>
</comment>
<evidence type="ECO:0000256" key="6">
    <source>
        <dbReference type="ARBA" id="ARBA00022989"/>
    </source>
</evidence>
<dbReference type="InterPro" id="IPR000412">
    <property type="entry name" value="ABC_2_transport"/>
</dbReference>
<gene>
    <name evidence="11" type="primary">ybhR</name>
    <name evidence="11" type="ORF">COCCU_07075</name>
</gene>
<comment type="caution">
    <text evidence="9">Lacks conserved residue(s) required for the propagation of feature annotation.</text>
</comment>
<dbReference type="PANTHER" id="PTHR30294:SF38">
    <property type="entry name" value="TRANSPORT PERMEASE PROTEIN"/>
    <property type="match status" value="1"/>
</dbReference>
<dbReference type="InterPro" id="IPR013525">
    <property type="entry name" value="ABC2_TM"/>
</dbReference>
<evidence type="ECO:0000256" key="1">
    <source>
        <dbReference type="ARBA" id="ARBA00004651"/>
    </source>
</evidence>
<sequence>MNPGLTIATMRRVLAQLRADPRSVALILLVPLGLMVLLYYLYSGDPGREQLFHMIATVMVAVFPLTLMFSITSVTMQRERAGGTLERLWTTRIHRIDLILGYALAFGLMVVAQAIPLFILSRHILDVDSEAPWWITLLISVATGLIGVALGLLSSAFARTEFQAVQSLSLLIIPQVLLCGLLVPREEMHQVLQGISDLMPLSYSVDAALVSSREGATAEVLTKTLICLGFVAAFLGLAAATMPRRAH</sequence>
<evidence type="ECO:0000256" key="8">
    <source>
        <dbReference type="ARBA" id="ARBA00023251"/>
    </source>
</evidence>
<feature type="transmembrane region" description="Helical" evidence="9">
    <location>
        <begin position="54"/>
        <end position="75"/>
    </location>
</feature>
<keyword evidence="6 9" id="KW-1133">Transmembrane helix</keyword>
<name>A0A6B8VW37_9CORY</name>
<dbReference type="PIRSF" id="PIRSF006648">
    <property type="entry name" value="DrrB"/>
    <property type="match status" value="1"/>
</dbReference>
<dbReference type="Proteomes" id="UP000424462">
    <property type="component" value="Chromosome"/>
</dbReference>
<evidence type="ECO:0000259" key="10">
    <source>
        <dbReference type="PROSITE" id="PS51012"/>
    </source>
</evidence>
<dbReference type="EMBL" id="CP046455">
    <property type="protein sequence ID" value="QGU07349.1"/>
    <property type="molecule type" value="Genomic_DNA"/>
</dbReference>
<feature type="transmembrane region" description="Helical" evidence="9">
    <location>
        <begin position="21"/>
        <end position="42"/>
    </location>
</feature>
<keyword evidence="4 9" id="KW-1003">Cell membrane</keyword>
<keyword evidence="3 9" id="KW-0813">Transport</keyword>
<dbReference type="InterPro" id="IPR051449">
    <property type="entry name" value="ABC-2_transporter_component"/>
</dbReference>
<dbReference type="KEGG" id="cok:COCCU_07075"/>
<dbReference type="AlphaFoldDB" id="A0A6B8VW37"/>
<evidence type="ECO:0000256" key="3">
    <source>
        <dbReference type="ARBA" id="ARBA00022448"/>
    </source>
</evidence>
<feature type="domain" description="ABC transmembrane type-2" evidence="10">
    <location>
        <begin position="22"/>
        <end position="245"/>
    </location>
</feature>
<dbReference type="PANTHER" id="PTHR30294">
    <property type="entry name" value="MEMBRANE COMPONENT OF ABC TRANSPORTER YHHJ-RELATED"/>
    <property type="match status" value="1"/>
</dbReference>
<feature type="transmembrane region" description="Helical" evidence="9">
    <location>
        <begin position="220"/>
        <end position="240"/>
    </location>
</feature>
<evidence type="ECO:0000256" key="4">
    <source>
        <dbReference type="ARBA" id="ARBA00022475"/>
    </source>
</evidence>
<evidence type="ECO:0000256" key="5">
    <source>
        <dbReference type="ARBA" id="ARBA00022692"/>
    </source>
</evidence>
<dbReference type="GO" id="GO:0043190">
    <property type="term" value="C:ATP-binding cassette (ABC) transporter complex"/>
    <property type="evidence" value="ECO:0007669"/>
    <property type="project" value="InterPro"/>
</dbReference>
<feature type="transmembrane region" description="Helical" evidence="9">
    <location>
        <begin position="96"/>
        <end position="119"/>
    </location>
</feature>
<dbReference type="GO" id="GO:0046677">
    <property type="term" value="P:response to antibiotic"/>
    <property type="evidence" value="ECO:0007669"/>
    <property type="project" value="UniProtKB-KW"/>
</dbReference>
<keyword evidence="5 9" id="KW-0812">Transmembrane</keyword>
<keyword evidence="12" id="KW-1185">Reference proteome</keyword>
<evidence type="ECO:0000256" key="7">
    <source>
        <dbReference type="ARBA" id="ARBA00023136"/>
    </source>
</evidence>
<evidence type="ECO:0000256" key="9">
    <source>
        <dbReference type="RuleBase" id="RU361157"/>
    </source>
</evidence>
<keyword evidence="7 9" id="KW-0472">Membrane</keyword>
<dbReference type="Pfam" id="PF01061">
    <property type="entry name" value="ABC2_membrane"/>
    <property type="match status" value="1"/>
</dbReference>
<protein>
    <recommendedName>
        <fullName evidence="9">Transport permease protein</fullName>
    </recommendedName>
</protein>
<feature type="transmembrane region" description="Helical" evidence="9">
    <location>
        <begin position="131"/>
        <end position="153"/>
    </location>
</feature>
<organism evidence="11 12">
    <name type="scientific">Corynebacterium occultum</name>
    <dbReference type="NCBI Taxonomy" id="2675219"/>
    <lineage>
        <taxon>Bacteria</taxon>
        <taxon>Bacillati</taxon>
        <taxon>Actinomycetota</taxon>
        <taxon>Actinomycetes</taxon>
        <taxon>Mycobacteriales</taxon>
        <taxon>Corynebacteriaceae</taxon>
        <taxon>Corynebacterium</taxon>
    </lineage>
</organism>
<evidence type="ECO:0000313" key="11">
    <source>
        <dbReference type="EMBL" id="QGU07349.1"/>
    </source>
</evidence>
<proteinExistence type="inferred from homology"/>
<dbReference type="RefSeq" id="WP_156230853.1">
    <property type="nucleotide sequence ID" value="NZ_CP046455.1"/>
</dbReference>
<dbReference type="GO" id="GO:0140359">
    <property type="term" value="F:ABC-type transporter activity"/>
    <property type="evidence" value="ECO:0007669"/>
    <property type="project" value="InterPro"/>
</dbReference>
<accession>A0A6B8VW37</accession>
<dbReference type="InterPro" id="IPR047817">
    <property type="entry name" value="ABC2_TM_bact-type"/>
</dbReference>